<dbReference type="Pfam" id="PF00276">
    <property type="entry name" value="Ribosomal_L23"/>
    <property type="match status" value="1"/>
</dbReference>
<sequence>MNIDRLMKIMISPLITEKATQIAEKNKQFAFLVVPDATKLEIKNAVEMLFKVQVKSVSVINIKGKLKRVGKFMGRRKDQKKAYVKLMNGQEINFTEVV</sequence>
<dbReference type="EMBL" id="CP025628">
    <property type="protein sequence ID" value="AWD32795.1"/>
    <property type="molecule type" value="Genomic_DNA"/>
</dbReference>
<keyword evidence="4 6" id="KW-0689">Ribosomal protein</keyword>
<keyword evidence="8" id="KW-1185">Reference proteome</keyword>
<evidence type="ECO:0000256" key="3">
    <source>
        <dbReference type="ARBA" id="ARBA00022884"/>
    </source>
</evidence>
<dbReference type="GO" id="GO:0003735">
    <property type="term" value="F:structural constituent of ribosome"/>
    <property type="evidence" value="ECO:0007669"/>
    <property type="project" value="InterPro"/>
</dbReference>
<dbReference type="GO" id="GO:1990904">
    <property type="term" value="C:ribonucleoprotein complex"/>
    <property type="evidence" value="ECO:0007669"/>
    <property type="project" value="UniProtKB-KW"/>
</dbReference>
<dbReference type="SUPFAM" id="SSF54189">
    <property type="entry name" value="Ribosomal proteins S24e, L23 and L15e"/>
    <property type="match status" value="1"/>
</dbReference>
<dbReference type="InterPro" id="IPR012678">
    <property type="entry name" value="Ribosomal_uL23/eL15/eS24_sf"/>
</dbReference>
<keyword evidence="5 6" id="KW-0687">Ribonucleoprotein</keyword>
<dbReference type="NCBIfam" id="NF004363">
    <property type="entry name" value="PRK05738.2-4"/>
    <property type="match status" value="1"/>
</dbReference>
<dbReference type="Gene3D" id="3.30.70.330">
    <property type="match status" value="1"/>
</dbReference>
<dbReference type="PANTHER" id="PTHR11620">
    <property type="entry name" value="60S RIBOSOMAL PROTEIN L23A"/>
    <property type="match status" value="1"/>
</dbReference>
<organism evidence="7 8">
    <name type="scientific">Candidatus Kinetoplastidibacterium kentomonadis</name>
    <dbReference type="NCBI Taxonomy" id="1576550"/>
    <lineage>
        <taxon>Bacteria</taxon>
        <taxon>Pseudomonadati</taxon>
        <taxon>Pseudomonadota</taxon>
        <taxon>Betaproteobacteria</taxon>
        <taxon>Candidatus Kinetoplastidibacterium</taxon>
    </lineage>
</organism>
<dbReference type="KEGG" id="kso:CKSOR_00694"/>
<comment type="similarity">
    <text evidence="1 6">Belongs to the universal ribosomal protein uL23 family.</text>
</comment>
<dbReference type="GO" id="GO:0005840">
    <property type="term" value="C:ribosome"/>
    <property type="evidence" value="ECO:0007669"/>
    <property type="project" value="UniProtKB-KW"/>
</dbReference>
<dbReference type="InterPro" id="IPR012677">
    <property type="entry name" value="Nucleotide-bd_a/b_plait_sf"/>
</dbReference>
<evidence type="ECO:0000256" key="5">
    <source>
        <dbReference type="ARBA" id="ARBA00023274"/>
    </source>
</evidence>
<dbReference type="FunFam" id="3.30.70.330:FF:000001">
    <property type="entry name" value="50S ribosomal protein L23"/>
    <property type="match status" value="1"/>
</dbReference>
<comment type="function">
    <text evidence="6">One of the early assembly proteins it binds 23S rRNA. One of the proteins that surrounds the polypeptide exit tunnel on the outside of the ribosome. Forms the main docking site for trigger factor binding to the ribosome.</text>
</comment>
<dbReference type="GO" id="GO:0006412">
    <property type="term" value="P:translation"/>
    <property type="evidence" value="ECO:0007669"/>
    <property type="project" value="UniProtKB-UniRule"/>
</dbReference>
<evidence type="ECO:0000256" key="2">
    <source>
        <dbReference type="ARBA" id="ARBA00022730"/>
    </source>
</evidence>
<dbReference type="NCBIfam" id="NF004359">
    <property type="entry name" value="PRK05738.1-3"/>
    <property type="match status" value="1"/>
</dbReference>
<comment type="subunit">
    <text evidence="6">Part of the 50S ribosomal subunit. Contacts protein L29, and trigger factor when it is bound to the ribosome.</text>
</comment>
<gene>
    <name evidence="6 7" type="primary">rplW</name>
    <name evidence="7" type="ORF">CKSOR_00694</name>
</gene>
<dbReference type="RefSeq" id="WP_108674184.1">
    <property type="nucleotide sequence ID" value="NZ_CP025628.1"/>
</dbReference>
<dbReference type="AlphaFoldDB" id="A0A3Q8EU23"/>
<protein>
    <recommendedName>
        <fullName evidence="6">Large ribosomal subunit protein uL23</fullName>
    </recommendedName>
</protein>
<dbReference type="OrthoDB" id="9793353at2"/>
<evidence type="ECO:0000313" key="7">
    <source>
        <dbReference type="EMBL" id="AWD32795.1"/>
    </source>
</evidence>
<proteinExistence type="inferred from homology"/>
<dbReference type="InterPro" id="IPR013025">
    <property type="entry name" value="Ribosomal_uL23-like"/>
</dbReference>
<evidence type="ECO:0000256" key="4">
    <source>
        <dbReference type="ARBA" id="ARBA00022980"/>
    </source>
</evidence>
<evidence type="ECO:0000256" key="6">
    <source>
        <dbReference type="HAMAP-Rule" id="MF_01369"/>
    </source>
</evidence>
<evidence type="ECO:0000256" key="1">
    <source>
        <dbReference type="ARBA" id="ARBA00006700"/>
    </source>
</evidence>
<keyword evidence="3 6" id="KW-0694">RNA-binding</keyword>
<name>A0A3Q8EU23_9PROT</name>
<evidence type="ECO:0000313" key="8">
    <source>
        <dbReference type="Proteomes" id="UP000266796"/>
    </source>
</evidence>
<keyword evidence="2 6" id="KW-0699">rRNA-binding</keyword>
<dbReference type="GO" id="GO:0019843">
    <property type="term" value="F:rRNA binding"/>
    <property type="evidence" value="ECO:0007669"/>
    <property type="project" value="UniProtKB-UniRule"/>
</dbReference>
<reference evidence="7 8" key="1">
    <citation type="journal article" date="2018" name="Parasitology">
        <title>The reduced genome of Candidatus Kinetoplastibacterium sorsogonicusi, the endosymbiont of Kentomonas sorsogonicus (Trypanosomatidae): loss of the haem-synthesis pathway.</title>
        <authorList>
            <person name="Silva F.M."/>
            <person name="Kostygov A.Y."/>
            <person name="Spodareva V.V."/>
            <person name="Butenko A."/>
            <person name="Tossou R."/>
            <person name="Lukes J."/>
            <person name="Yurchenko V."/>
            <person name="Alves J.M.P."/>
        </authorList>
    </citation>
    <scope>NUCLEOTIDE SEQUENCE [LARGE SCALE GENOMIC DNA]</scope>
    <source>
        <strain evidence="7 8">MF-08</strain>
    </source>
</reference>
<dbReference type="Proteomes" id="UP000266796">
    <property type="component" value="Chromosome"/>
</dbReference>
<accession>A0A3Q8EU23</accession>
<dbReference type="HAMAP" id="MF_01369_B">
    <property type="entry name" value="Ribosomal_uL23_B"/>
    <property type="match status" value="1"/>
</dbReference>